<keyword evidence="2" id="KW-0479">Metal-binding</keyword>
<evidence type="ECO:0000256" key="3">
    <source>
        <dbReference type="ARBA" id="ARBA00022777"/>
    </source>
</evidence>
<accession>A0A7D9D625</accession>
<evidence type="ECO:0000256" key="5">
    <source>
        <dbReference type="ARBA" id="ARBA00023152"/>
    </source>
</evidence>
<name>A0A7D9D625_PARCT</name>
<dbReference type="PROSITE" id="PS50206">
    <property type="entry name" value="RHODANESE_3"/>
    <property type="match status" value="1"/>
</dbReference>
<dbReference type="InterPro" id="IPR007666">
    <property type="entry name" value="ADP_PFK/GK"/>
</dbReference>
<keyword evidence="1" id="KW-0808">Transferase</keyword>
<evidence type="ECO:0000256" key="2">
    <source>
        <dbReference type="ARBA" id="ARBA00022723"/>
    </source>
</evidence>
<evidence type="ECO:0000256" key="1">
    <source>
        <dbReference type="ARBA" id="ARBA00022679"/>
    </source>
</evidence>
<dbReference type="PANTHER" id="PTHR21208">
    <property type="entry name" value="ADP-DEPENDENT GLUCOKINASE"/>
    <property type="match status" value="1"/>
</dbReference>
<dbReference type="AlphaFoldDB" id="A0A7D9D625"/>
<evidence type="ECO:0000313" key="7">
    <source>
        <dbReference type="Proteomes" id="UP001152795"/>
    </source>
</evidence>
<dbReference type="PANTHER" id="PTHR21208:SF0">
    <property type="entry name" value="ADP-DEPENDENT GLUCOKINASE"/>
    <property type="match status" value="1"/>
</dbReference>
<evidence type="ECO:0000313" key="6">
    <source>
        <dbReference type="EMBL" id="CAB3977288.1"/>
    </source>
</evidence>
<dbReference type="Pfam" id="PF04587">
    <property type="entry name" value="ADP_PFK_GK"/>
    <property type="match status" value="1"/>
</dbReference>
<keyword evidence="3" id="KW-0418">Kinase</keyword>
<evidence type="ECO:0000256" key="4">
    <source>
        <dbReference type="ARBA" id="ARBA00022842"/>
    </source>
</evidence>
<dbReference type="SUPFAM" id="SSF53613">
    <property type="entry name" value="Ribokinase-like"/>
    <property type="match status" value="1"/>
</dbReference>
<dbReference type="GO" id="GO:0046872">
    <property type="term" value="F:metal ion binding"/>
    <property type="evidence" value="ECO:0007669"/>
    <property type="project" value="UniProtKB-KW"/>
</dbReference>
<dbReference type="GO" id="GO:0005783">
    <property type="term" value="C:endoplasmic reticulum"/>
    <property type="evidence" value="ECO:0007669"/>
    <property type="project" value="TreeGrafter"/>
</dbReference>
<proteinExistence type="predicted"/>
<keyword evidence="7" id="KW-1185">Reference proteome</keyword>
<dbReference type="GO" id="GO:0043843">
    <property type="term" value="F:ADP-specific glucokinase activity"/>
    <property type="evidence" value="ECO:0007669"/>
    <property type="project" value="TreeGrafter"/>
</dbReference>
<dbReference type="EMBL" id="CACRXK020000040">
    <property type="protein sequence ID" value="CAB3977288.1"/>
    <property type="molecule type" value="Genomic_DNA"/>
</dbReference>
<dbReference type="Gene3D" id="3.40.1190.20">
    <property type="match status" value="1"/>
</dbReference>
<keyword evidence="4" id="KW-0460">Magnesium</keyword>
<dbReference type="InterPro" id="IPR001763">
    <property type="entry name" value="Rhodanese-like_dom"/>
</dbReference>
<comment type="caution">
    <text evidence="6">The sequence shown here is derived from an EMBL/GenBank/DDBJ whole genome shotgun (WGS) entry which is preliminary data.</text>
</comment>
<dbReference type="Proteomes" id="UP001152795">
    <property type="component" value="Unassembled WGS sequence"/>
</dbReference>
<protein>
    <submittedName>
        <fullName evidence="6">ADP-dependent glucokinase isoform X2</fullName>
    </submittedName>
</protein>
<reference evidence="6" key="1">
    <citation type="submission" date="2020-04" db="EMBL/GenBank/DDBJ databases">
        <authorList>
            <person name="Alioto T."/>
            <person name="Alioto T."/>
            <person name="Gomez Garrido J."/>
        </authorList>
    </citation>
    <scope>NUCLEOTIDE SEQUENCE</scope>
    <source>
        <strain evidence="6">A484AB</strain>
    </source>
</reference>
<gene>
    <name evidence="6" type="ORF">PACLA_8A035843</name>
</gene>
<dbReference type="GO" id="GO:0006096">
    <property type="term" value="P:glycolytic process"/>
    <property type="evidence" value="ECO:0007669"/>
    <property type="project" value="UniProtKB-KW"/>
</dbReference>
<dbReference type="InterPro" id="IPR029056">
    <property type="entry name" value="Ribokinase-like"/>
</dbReference>
<dbReference type="GO" id="GO:0006006">
    <property type="term" value="P:glucose metabolic process"/>
    <property type="evidence" value="ECO:0007669"/>
    <property type="project" value="TreeGrafter"/>
</dbReference>
<keyword evidence="5" id="KW-0324">Glycolysis</keyword>
<sequence length="474" mass="52108">MSGKFYILGFICLVVGIAVYQYRKQAPQSVEERTAIALRKIIGNRASSYRKIAVGTNANIDLIISGVALLRELGVTEQGVGKECSEVNSLAVLEECFSYFMAKGAAAERAITTQELNAEIVAATSRLSDSQHFLGGNAALVGLKFTKLLPEGQVMLCGPVGPKLKTLLPEGMLIPKSCEMSGDENHLILEYQRHEKWGNIEAPVANRFIMSHDVANSALSTLESFIEETIAFKPDLIVVSGFHLLDSQDEQFWKKRITDAAVGFSRLPHSVPVHLELASMSHCSVMMAIVEQLFRLVNSIGLNEQELAFISKCVGGIHSDMTTVKKEDEIGFYSDIASWILQEYGKHGRLSEKSRLTRVHFHCLYVHILVVLPQHWSSNEASVSKGSWTAFSQACDTEIASSDKAEIRIPSEFNVSLLSPNTVQFDSDNPISVVPNDNIKLYISPVLVCKRPLKTVGLGDAISASGLLYNVFNE</sequence>
<dbReference type="OrthoDB" id="5847021at2759"/>
<dbReference type="PROSITE" id="PS51255">
    <property type="entry name" value="ADPK"/>
    <property type="match status" value="1"/>
</dbReference>
<organism evidence="6 7">
    <name type="scientific">Paramuricea clavata</name>
    <name type="common">Red gorgonian</name>
    <name type="synonym">Violescent sea-whip</name>
    <dbReference type="NCBI Taxonomy" id="317549"/>
    <lineage>
        <taxon>Eukaryota</taxon>
        <taxon>Metazoa</taxon>
        <taxon>Cnidaria</taxon>
        <taxon>Anthozoa</taxon>
        <taxon>Octocorallia</taxon>
        <taxon>Malacalcyonacea</taxon>
        <taxon>Plexauridae</taxon>
        <taxon>Paramuricea</taxon>
    </lineage>
</organism>